<comment type="caution">
    <text evidence="1">The sequence shown here is derived from an EMBL/GenBank/DDBJ whole genome shotgun (WGS) entry which is preliminary data.</text>
</comment>
<sequence length="84" mass="8887">MNTKGQTLFFLLMIAIVIVILALALAPALSETINNTRNATSGDTLGMDCNNSSISDFDKAACVSVDLGLFYWTIGLITLAGALF</sequence>
<gene>
    <name evidence="1" type="ORF">LCGC14_2726700</name>
</gene>
<dbReference type="AlphaFoldDB" id="A0A0F8Z8M0"/>
<name>A0A0F8Z8M0_9ZZZZ</name>
<reference evidence="1" key="1">
    <citation type="journal article" date="2015" name="Nature">
        <title>Complex archaea that bridge the gap between prokaryotes and eukaryotes.</title>
        <authorList>
            <person name="Spang A."/>
            <person name="Saw J.H."/>
            <person name="Jorgensen S.L."/>
            <person name="Zaremba-Niedzwiedzka K."/>
            <person name="Martijn J."/>
            <person name="Lind A.E."/>
            <person name="van Eijk R."/>
            <person name="Schleper C."/>
            <person name="Guy L."/>
            <person name="Ettema T.J."/>
        </authorList>
    </citation>
    <scope>NUCLEOTIDE SEQUENCE</scope>
</reference>
<dbReference type="EMBL" id="LAZR01049254">
    <property type="protein sequence ID" value="KKK90078.1"/>
    <property type="molecule type" value="Genomic_DNA"/>
</dbReference>
<accession>A0A0F8Z8M0</accession>
<feature type="non-terminal residue" evidence="1">
    <location>
        <position position="84"/>
    </location>
</feature>
<evidence type="ECO:0000313" key="1">
    <source>
        <dbReference type="EMBL" id="KKK90078.1"/>
    </source>
</evidence>
<organism evidence="1">
    <name type="scientific">marine sediment metagenome</name>
    <dbReference type="NCBI Taxonomy" id="412755"/>
    <lineage>
        <taxon>unclassified sequences</taxon>
        <taxon>metagenomes</taxon>
        <taxon>ecological metagenomes</taxon>
    </lineage>
</organism>
<proteinExistence type="predicted"/>
<protein>
    <submittedName>
        <fullName evidence="1">Uncharacterized protein</fullName>
    </submittedName>
</protein>